<protein>
    <recommendedName>
        <fullName evidence="4">Glycosyltransferase</fullName>
    </recommendedName>
</protein>
<dbReference type="GO" id="GO:0080044">
    <property type="term" value="F:quercetin 7-O-glucosyltransferase activity"/>
    <property type="evidence" value="ECO:0007669"/>
    <property type="project" value="TreeGrafter"/>
</dbReference>
<proteinExistence type="inferred from homology"/>
<dbReference type="Proteomes" id="UP000324705">
    <property type="component" value="Chromosome 2B"/>
</dbReference>
<dbReference type="Gramene" id="TRITD2Bv1G222850.1">
    <property type="protein sequence ID" value="TRITD2Bv1G222850.1"/>
    <property type="gene ID" value="TRITD2Bv1G222850"/>
</dbReference>
<dbReference type="OMA" id="TICSRIW"/>
<keyword evidence="3" id="KW-1185">Reference proteome</keyword>
<reference evidence="2 3" key="1">
    <citation type="submission" date="2017-09" db="EMBL/GenBank/DDBJ databases">
        <authorList>
            <consortium name="International Durum Wheat Genome Sequencing Consortium (IDWGSC)"/>
            <person name="Milanesi L."/>
        </authorList>
    </citation>
    <scope>NUCLEOTIDE SEQUENCE [LARGE SCALE GENOMIC DNA]</scope>
    <source>
        <strain evidence="3">cv. Svevo</strain>
    </source>
</reference>
<dbReference type="Gene3D" id="3.40.50.2000">
    <property type="entry name" value="Glycogen Phosphorylase B"/>
    <property type="match status" value="1"/>
</dbReference>
<evidence type="ECO:0008006" key="4">
    <source>
        <dbReference type="Google" id="ProtNLM"/>
    </source>
</evidence>
<evidence type="ECO:0000313" key="2">
    <source>
        <dbReference type="EMBL" id="VAH51960.1"/>
    </source>
</evidence>
<evidence type="ECO:0000256" key="1">
    <source>
        <dbReference type="ARBA" id="ARBA00009995"/>
    </source>
</evidence>
<accession>A0A9R1PYG8</accession>
<organism evidence="2 3">
    <name type="scientific">Triticum turgidum subsp. durum</name>
    <name type="common">Durum wheat</name>
    <name type="synonym">Triticum durum</name>
    <dbReference type="NCBI Taxonomy" id="4567"/>
    <lineage>
        <taxon>Eukaryota</taxon>
        <taxon>Viridiplantae</taxon>
        <taxon>Streptophyta</taxon>
        <taxon>Embryophyta</taxon>
        <taxon>Tracheophyta</taxon>
        <taxon>Spermatophyta</taxon>
        <taxon>Magnoliopsida</taxon>
        <taxon>Liliopsida</taxon>
        <taxon>Poales</taxon>
        <taxon>Poaceae</taxon>
        <taxon>BOP clade</taxon>
        <taxon>Pooideae</taxon>
        <taxon>Triticodae</taxon>
        <taxon>Triticeae</taxon>
        <taxon>Triticinae</taxon>
        <taxon>Triticum</taxon>
    </lineage>
</organism>
<gene>
    <name evidence="2" type="ORF">TRITD_2Bv1G222850</name>
</gene>
<dbReference type="PANTHER" id="PTHR11926">
    <property type="entry name" value="GLUCOSYL/GLUCURONOSYL TRANSFERASES"/>
    <property type="match status" value="1"/>
</dbReference>
<dbReference type="PANTHER" id="PTHR11926:SF1392">
    <property type="entry name" value="GLYCOSYLTRANSFERASE"/>
    <property type="match status" value="1"/>
</dbReference>
<dbReference type="AlphaFoldDB" id="A0A9R1PYG8"/>
<evidence type="ECO:0000313" key="3">
    <source>
        <dbReference type="Proteomes" id="UP000324705"/>
    </source>
</evidence>
<name>A0A9R1PYG8_TRITD</name>
<dbReference type="EMBL" id="LT934114">
    <property type="protein sequence ID" value="VAH51960.1"/>
    <property type="molecule type" value="Genomic_DNA"/>
</dbReference>
<dbReference type="SUPFAM" id="SSF53756">
    <property type="entry name" value="UDP-Glycosyltransferase/glycogen phosphorylase"/>
    <property type="match status" value="1"/>
</dbReference>
<comment type="similarity">
    <text evidence="1">Belongs to the UDP-glycosyltransferase family.</text>
</comment>
<dbReference type="GO" id="GO:0080043">
    <property type="term" value="F:quercetin 3-O-glucosyltransferase activity"/>
    <property type="evidence" value="ECO:0007669"/>
    <property type="project" value="TreeGrafter"/>
</dbReference>
<sequence length="179" mass="19204">MDSAPTVAVHVLVFPWPRQGLINPMLHLATALLDAGVHVTFLHTEHNLSRIASARAPPPRLRLLSIPDGLPDDHPRHYMELMESMCTTGSAAYRALLLSSLLPADDVPPVTCVVADGTMPFATDIAEDLGIPALAFCTFSACSSLAFMSMPKVFELGENPFPADDPVCGVSGMEGILRR</sequence>